<protein>
    <submittedName>
        <fullName evidence="2">Uncharacterized protein</fullName>
    </submittedName>
</protein>
<dbReference type="Proteomes" id="UP000503447">
    <property type="component" value="Chromosome"/>
</dbReference>
<gene>
    <name evidence="2" type="ORF">FTUN_0783</name>
</gene>
<evidence type="ECO:0000313" key="2">
    <source>
        <dbReference type="EMBL" id="QJW93277.1"/>
    </source>
</evidence>
<name>A0A6M5YGW6_9BACT</name>
<accession>A0A6M5YGW6</accession>
<dbReference type="KEGG" id="ftj:FTUN_0783"/>
<keyword evidence="3" id="KW-1185">Reference proteome</keyword>
<sequence>MSGLGSGTYIIPRREEIWNGERRAERVGTAGPNRPDVRTRGTPAHQNGTAQPPLITFGPRANRVTELARAGKHG</sequence>
<reference evidence="3" key="1">
    <citation type="submission" date="2020-05" db="EMBL/GenBank/DDBJ databases">
        <title>Frigoriglobus tundricola gen. nov., sp. nov., a psychrotolerant cellulolytic planctomycete of the family Gemmataceae with two divergent copies of 16S rRNA gene.</title>
        <authorList>
            <person name="Kulichevskaya I.S."/>
            <person name="Ivanova A.A."/>
            <person name="Naumoff D.G."/>
            <person name="Beletsky A.V."/>
            <person name="Rijpstra W.I.C."/>
            <person name="Sinninghe Damste J.S."/>
            <person name="Mardanov A.V."/>
            <person name="Ravin N.V."/>
            <person name="Dedysh S.N."/>
        </authorList>
    </citation>
    <scope>NUCLEOTIDE SEQUENCE [LARGE SCALE GENOMIC DNA]</scope>
    <source>
        <strain evidence="3">PL17</strain>
    </source>
</reference>
<proteinExistence type="predicted"/>
<organism evidence="2 3">
    <name type="scientific">Frigoriglobus tundricola</name>
    <dbReference type="NCBI Taxonomy" id="2774151"/>
    <lineage>
        <taxon>Bacteria</taxon>
        <taxon>Pseudomonadati</taxon>
        <taxon>Planctomycetota</taxon>
        <taxon>Planctomycetia</taxon>
        <taxon>Gemmatales</taxon>
        <taxon>Gemmataceae</taxon>
        <taxon>Frigoriglobus</taxon>
    </lineage>
</organism>
<dbReference type="EMBL" id="CP053452">
    <property type="protein sequence ID" value="QJW93277.1"/>
    <property type="molecule type" value="Genomic_DNA"/>
</dbReference>
<evidence type="ECO:0000313" key="3">
    <source>
        <dbReference type="Proteomes" id="UP000503447"/>
    </source>
</evidence>
<feature type="region of interest" description="Disordered" evidence="1">
    <location>
        <begin position="21"/>
        <end position="57"/>
    </location>
</feature>
<evidence type="ECO:0000256" key="1">
    <source>
        <dbReference type="SAM" id="MobiDB-lite"/>
    </source>
</evidence>
<dbReference type="AlphaFoldDB" id="A0A6M5YGW6"/>